<evidence type="ECO:0000313" key="1">
    <source>
        <dbReference type="EMBL" id="KAK7200836.1"/>
    </source>
</evidence>
<dbReference type="EMBL" id="JAECZO010000009">
    <property type="protein sequence ID" value="KAK7200836.1"/>
    <property type="molecule type" value="Genomic_DNA"/>
</dbReference>
<keyword evidence="2" id="KW-1185">Reference proteome</keyword>
<dbReference type="AlphaFoldDB" id="A0AAW0F4S8"/>
<organism evidence="1 2">
    <name type="scientific">Novymonas esmeraldas</name>
    <dbReference type="NCBI Taxonomy" id="1808958"/>
    <lineage>
        <taxon>Eukaryota</taxon>
        <taxon>Discoba</taxon>
        <taxon>Euglenozoa</taxon>
        <taxon>Kinetoplastea</taxon>
        <taxon>Metakinetoplastina</taxon>
        <taxon>Trypanosomatida</taxon>
        <taxon>Trypanosomatidae</taxon>
        <taxon>Novymonas</taxon>
    </lineage>
</organism>
<name>A0AAW0F4S8_9TRYP</name>
<comment type="caution">
    <text evidence="1">The sequence shown here is derived from an EMBL/GenBank/DDBJ whole genome shotgun (WGS) entry which is preliminary data.</text>
</comment>
<sequence length="115" mass="12265">MSSTSCADLAGGVADGSETDMALRFLNHCLSNSIQVHYLVSSSLTGGDWRTSTLLEAEAQTYMRAVLEAYTASSALRRGLRSGDSLFYLQCLTDAATRCDFVRVAAAPTFPLATS</sequence>
<protein>
    <submittedName>
        <fullName evidence="1">Uncharacterized protein</fullName>
    </submittedName>
</protein>
<proteinExistence type="predicted"/>
<accession>A0AAW0F4S8</accession>
<gene>
    <name evidence="1" type="ORF">NESM_000142100</name>
</gene>
<dbReference type="Proteomes" id="UP001430356">
    <property type="component" value="Unassembled WGS sequence"/>
</dbReference>
<reference evidence="1 2" key="1">
    <citation type="journal article" date="2021" name="MBio">
        <title>A New Model Trypanosomatid, Novymonas esmeraldas: Genomic Perception of Its 'Candidatus Pandoraea novymonadis' Endosymbiont.</title>
        <authorList>
            <person name="Zakharova A."/>
            <person name="Saura A."/>
            <person name="Butenko A."/>
            <person name="Podesvova L."/>
            <person name="Warmusova S."/>
            <person name="Kostygov A.Y."/>
            <person name="Nenarokova A."/>
            <person name="Lukes J."/>
            <person name="Opperdoes F.R."/>
            <person name="Yurchenko V."/>
        </authorList>
    </citation>
    <scope>NUCLEOTIDE SEQUENCE [LARGE SCALE GENOMIC DNA]</scope>
    <source>
        <strain evidence="1 2">E262AT.01</strain>
    </source>
</reference>
<evidence type="ECO:0000313" key="2">
    <source>
        <dbReference type="Proteomes" id="UP001430356"/>
    </source>
</evidence>